<evidence type="ECO:0000256" key="7">
    <source>
        <dbReference type="SAM" id="Coils"/>
    </source>
</evidence>
<dbReference type="Gene3D" id="2.40.440.10">
    <property type="entry name" value="L,D-transpeptidase catalytic domain-like"/>
    <property type="match status" value="1"/>
</dbReference>
<name>A0ABS4K0A6_9CLOT</name>
<keyword evidence="8" id="KW-1133">Transmembrane helix</keyword>
<dbReference type="PROSITE" id="PS52029">
    <property type="entry name" value="LD_TPASE"/>
    <property type="match status" value="1"/>
</dbReference>
<comment type="caution">
    <text evidence="10">The sequence shown here is derived from an EMBL/GenBank/DDBJ whole genome shotgun (WGS) entry which is preliminary data.</text>
</comment>
<keyword evidence="11" id="KW-1185">Reference proteome</keyword>
<evidence type="ECO:0000313" key="11">
    <source>
        <dbReference type="Proteomes" id="UP001519308"/>
    </source>
</evidence>
<accession>A0ABS4K0A6</accession>
<keyword evidence="10" id="KW-0449">Lipoprotein</keyword>
<sequence>MQTTTEYKEKFSLNLKGSKAIIIMVISILCLGILGAVIIGVNNNNLTTYKELFFDEKYLEAKDYYDNKISNSMMNKMFSSKDKTANFLNEELSNRLKSYEKGDITSEEATTLIKEIKKYNLIDEEALNDGLYKIETTEVVRSVNNLLKQGKDFENTFKAIEEKQQQYPNLEGLIIAKKETLVAIKTTTLEAGKALFDAGKYEEAVAKLESENTFLTGDLEYEETLKGYKAKREEELKRIEEEKRVAEEKIKEEERKKAAAMVVNTNLNRSDFSTSEAFINSTNLSSLNSYLIYVNLQNQTTEVFKGSKGNWNLVYSFISSTGKSDTPTPRGVYKVIGRGTWFFSEEFGEGAKWYVQFWGDYLFHSLPMDRNKNVVDPTLGTPASHGCVRLKVDESKWLYDNIPNGATVFIK</sequence>
<keyword evidence="2" id="KW-0808">Transferase</keyword>
<dbReference type="InterPro" id="IPR005490">
    <property type="entry name" value="LD_TPept_cat_dom"/>
</dbReference>
<reference evidence="10 11" key="1">
    <citation type="submission" date="2021-03" db="EMBL/GenBank/DDBJ databases">
        <title>Genomic Encyclopedia of Type Strains, Phase IV (KMG-IV): sequencing the most valuable type-strain genomes for metagenomic binning, comparative biology and taxonomic classification.</title>
        <authorList>
            <person name="Goeker M."/>
        </authorList>
    </citation>
    <scope>NUCLEOTIDE SEQUENCE [LARGE SCALE GENOMIC DNA]</scope>
    <source>
        <strain evidence="10 11">DSM 28650</strain>
    </source>
</reference>
<gene>
    <name evidence="10" type="ORF">J2Z44_001002</name>
</gene>
<dbReference type="EMBL" id="JAGGLL010000005">
    <property type="protein sequence ID" value="MBP2021215.1"/>
    <property type="molecule type" value="Genomic_DNA"/>
</dbReference>
<dbReference type="Pfam" id="PF03734">
    <property type="entry name" value="YkuD"/>
    <property type="match status" value="1"/>
</dbReference>
<feature type="active site" description="Proton donor/acceptor" evidence="6">
    <location>
        <position position="364"/>
    </location>
</feature>
<feature type="domain" description="L,D-TPase catalytic" evidence="9">
    <location>
        <begin position="290"/>
        <end position="411"/>
    </location>
</feature>
<dbReference type="SUPFAM" id="SSF141523">
    <property type="entry name" value="L,D-transpeptidase catalytic domain-like"/>
    <property type="match status" value="1"/>
</dbReference>
<evidence type="ECO:0000256" key="8">
    <source>
        <dbReference type="SAM" id="Phobius"/>
    </source>
</evidence>
<feature type="active site" description="Nucleophile" evidence="6">
    <location>
        <position position="387"/>
    </location>
</feature>
<feature type="coiled-coil region" evidence="7">
    <location>
        <begin position="225"/>
        <end position="263"/>
    </location>
</feature>
<feature type="transmembrane region" description="Helical" evidence="8">
    <location>
        <begin position="21"/>
        <end position="41"/>
    </location>
</feature>
<keyword evidence="8" id="KW-0812">Transmembrane</keyword>
<evidence type="ECO:0000256" key="1">
    <source>
        <dbReference type="ARBA" id="ARBA00004752"/>
    </source>
</evidence>
<dbReference type="PANTHER" id="PTHR30582:SF2">
    <property type="entry name" value="L,D-TRANSPEPTIDASE YCIB-RELATED"/>
    <property type="match status" value="1"/>
</dbReference>
<organism evidence="10 11">
    <name type="scientific">Clostridium punense</name>
    <dbReference type="NCBI Taxonomy" id="1054297"/>
    <lineage>
        <taxon>Bacteria</taxon>
        <taxon>Bacillati</taxon>
        <taxon>Bacillota</taxon>
        <taxon>Clostridia</taxon>
        <taxon>Eubacteriales</taxon>
        <taxon>Clostridiaceae</taxon>
        <taxon>Clostridium</taxon>
    </lineage>
</organism>
<dbReference type="Proteomes" id="UP001519308">
    <property type="component" value="Unassembled WGS sequence"/>
</dbReference>
<evidence type="ECO:0000256" key="4">
    <source>
        <dbReference type="ARBA" id="ARBA00022984"/>
    </source>
</evidence>
<evidence type="ECO:0000256" key="3">
    <source>
        <dbReference type="ARBA" id="ARBA00022960"/>
    </source>
</evidence>
<comment type="pathway">
    <text evidence="1 6">Cell wall biogenesis; peptidoglycan biosynthesis.</text>
</comment>
<protein>
    <submittedName>
        <fullName evidence="10">Lipoprotein-anchoring transpeptidase ErfK/SrfK</fullName>
    </submittedName>
</protein>
<dbReference type="InterPro" id="IPR038063">
    <property type="entry name" value="Transpep_catalytic_dom"/>
</dbReference>
<evidence type="ECO:0000256" key="6">
    <source>
        <dbReference type="PROSITE-ProRule" id="PRU01373"/>
    </source>
</evidence>
<evidence type="ECO:0000256" key="5">
    <source>
        <dbReference type="ARBA" id="ARBA00023316"/>
    </source>
</evidence>
<keyword evidence="5 6" id="KW-0961">Cell wall biogenesis/degradation</keyword>
<dbReference type="PANTHER" id="PTHR30582">
    <property type="entry name" value="L,D-TRANSPEPTIDASE"/>
    <property type="match status" value="1"/>
</dbReference>
<evidence type="ECO:0000259" key="9">
    <source>
        <dbReference type="PROSITE" id="PS52029"/>
    </source>
</evidence>
<keyword evidence="7" id="KW-0175">Coiled coil</keyword>
<keyword evidence="4 6" id="KW-0573">Peptidoglycan synthesis</keyword>
<dbReference type="RefSeq" id="WP_209649385.1">
    <property type="nucleotide sequence ID" value="NZ_JAGGLL010000005.1"/>
</dbReference>
<dbReference type="InterPro" id="IPR050979">
    <property type="entry name" value="LD-transpeptidase"/>
</dbReference>
<dbReference type="CDD" id="cd16913">
    <property type="entry name" value="YkuD_like"/>
    <property type="match status" value="1"/>
</dbReference>
<evidence type="ECO:0000256" key="2">
    <source>
        <dbReference type="ARBA" id="ARBA00022679"/>
    </source>
</evidence>
<proteinExistence type="predicted"/>
<keyword evidence="3 6" id="KW-0133">Cell shape</keyword>
<keyword evidence="8" id="KW-0472">Membrane</keyword>
<evidence type="ECO:0000313" key="10">
    <source>
        <dbReference type="EMBL" id="MBP2021215.1"/>
    </source>
</evidence>